<name>A0A401SUR8_CHIPU</name>
<sequence length="139" mass="15297">MPRGLYERGPAFDTKSLIHQNNTGAILNRSRDAARAPGGNSQWPAPRGRAFATRANQEGAPLAPSSDWIRNGLKTRSETGTSPESPEWDALVDGSSIAGFNIEVWSKQRLLLMQTWLCTFYFAMTSQRLIPLFVCTAVA</sequence>
<organism evidence="2 3">
    <name type="scientific">Chiloscyllium punctatum</name>
    <name type="common">Brownbanded bambooshark</name>
    <name type="synonym">Hemiscyllium punctatum</name>
    <dbReference type="NCBI Taxonomy" id="137246"/>
    <lineage>
        <taxon>Eukaryota</taxon>
        <taxon>Metazoa</taxon>
        <taxon>Chordata</taxon>
        <taxon>Craniata</taxon>
        <taxon>Vertebrata</taxon>
        <taxon>Chondrichthyes</taxon>
        <taxon>Elasmobranchii</taxon>
        <taxon>Galeomorphii</taxon>
        <taxon>Galeoidea</taxon>
        <taxon>Orectolobiformes</taxon>
        <taxon>Hemiscylliidae</taxon>
        <taxon>Chiloscyllium</taxon>
    </lineage>
</organism>
<keyword evidence="3" id="KW-1185">Reference proteome</keyword>
<evidence type="ECO:0000256" key="1">
    <source>
        <dbReference type="SAM" id="MobiDB-lite"/>
    </source>
</evidence>
<evidence type="ECO:0000313" key="2">
    <source>
        <dbReference type="EMBL" id="GCC34154.1"/>
    </source>
</evidence>
<dbReference type="AlphaFoldDB" id="A0A401SUR8"/>
<dbReference type="Proteomes" id="UP000287033">
    <property type="component" value="Unassembled WGS sequence"/>
</dbReference>
<dbReference type="EMBL" id="BEZZ01000573">
    <property type="protein sequence ID" value="GCC34154.1"/>
    <property type="molecule type" value="Genomic_DNA"/>
</dbReference>
<gene>
    <name evidence="2" type="ORF">chiPu_0012627</name>
</gene>
<accession>A0A401SUR8</accession>
<proteinExistence type="predicted"/>
<protein>
    <submittedName>
        <fullName evidence="2">Uncharacterized protein</fullName>
    </submittedName>
</protein>
<reference evidence="2 3" key="1">
    <citation type="journal article" date="2018" name="Nat. Ecol. Evol.">
        <title>Shark genomes provide insights into elasmobranch evolution and the origin of vertebrates.</title>
        <authorList>
            <person name="Hara Y"/>
            <person name="Yamaguchi K"/>
            <person name="Onimaru K"/>
            <person name="Kadota M"/>
            <person name="Koyanagi M"/>
            <person name="Keeley SD"/>
            <person name="Tatsumi K"/>
            <person name="Tanaka K"/>
            <person name="Motone F"/>
            <person name="Kageyama Y"/>
            <person name="Nozu R"/>
            <person name="Adachi N"/>
            <person name="Nishimura O"/>
            <person name="Nakagawa R"/>
            <person name="Tanegashima C"/>
            <person name="Kiyatake I"/>
            <person name="Matsumoto R"/>
            <person name="Murakumo K"/>
            <person name="Nishida K"/>
            <person name="Terakita A"/>
            <person name="Kuratani S"/>
            <person name="Sato K"/>
            <person name="Hyodo S Kuraku.S."/>
        </authorList>
    </citation>
    <scope>NUCLEOTIDE SEQUENCE [LARGE SCALE GENOMIC DNA]</scope>
</reference>
<evidence type="ECO:0000313" key="3">
    <source>
        <dbReference type="Proteomes" id="UP000287033"/>
    </source>
</evidence>
<comment type="caution">
    <text evidence="2">The sequence shown here is derived from an EMBL/GenBank/DDBJ whole genome shotgun (WGS) entry which is preliminary data.</text>
</comment>
<feature type="region of interest" description="Disordered" evidence="1">
    <location>
        <begin position="26"/>
        <end position="88"/>
    </location>
</feature>